<dbReference type="AlphaFoldDB" id="A0A8I6RA33"/>
<dbReference type="EnsemblMetazoa" id="XM_014386529.1">
    <property type="protein sequence ID" value="XP_014242015.1"/>
    <property type="gene ID" value="LOC106662437"/>
</dbReference>
<reference evidence="1" key="1">
    <citation type="submission" date="2022-01" db="UniProtKB">
        <authorList>
            <consortium name="EnsemblMetazoa"/>
        </authorList>
    </citation>
    <scope>IDENTIFICATION</scope>
</reference>
<dbReference type="KEGG" id="clec:106662437"/>
<dbReference type="GeneID" id="106662437"/>
<evidence type="ECO:0000313" key="2">
    <source>
        <dbReference type="Proteomes" id="UP000494040"/>
    </source>
</evidence>
<proteinExistence type="predicted"/>
<sequence>MSERSDRCFVGLTRIWNWLRGTFQRKRTVHNFRPHERVNMQENIRSRSLTEPDFYCRIQACPSPKAPPRKRFLDSTPENVVKIKMALEKEMKVEDFSEPTTMNGGSPEWYEKKLKLKMGEKGGIDAEKNHLPEVFH</sequence>
<dbReference type="OrthoDB" id="10447037at2759"/>
<protein>
    <submittedName>
        <fullName evidence="1">Uncharacterized protein</fullName>
    </submittedName>
</protein>
<keyword evidence="2" id="KW-1185">Reference proteome</keyword>
<dbReference type="Proteomes" id="UP000494040">
    <property type="component" value="Unassembled WGS sequence"/>
</dbReference>
<dbReference type="RefSeq" id="XP_014242015.1">
    <property type="nucleotide sequence ID" value="XM_014386529.1"/>
</dbReference>
<organism evidence="1 2">
    <name type="scientific">Cimex lectularius</name>
    <name type="common">Bed bug</name>
    <name type="synonym">Acanthia lectularia</name>
    <dbReference type="NCBI Taxonomy" id="79782"/>
    <lineage>
        <taxon>Eukaryota</taxon>
        <taxon>Metazoa</taxon>
        <taxon>Ecdysozoa</taxon>
        <taxon>Arthropoda</taxon>
        <taxon>Hexapoda</taxon>
        <taxon>Insecta</taxon>
        <taxon>Pterygota</taxon>
        <taxon>Neoptera</taxon>
        <taxon>Paraneoptera</taxon>
        <taxon>Hemiptera</taxon>
        <taxon>Heteroptera</taxon>
        <taxon>Panheteroptera</taxon>
        <taxon>Cimicomorpha</taxon>
        <taxon>Cimicidae</taxon>
        <taxon>Cimex</taxon>
    </lineage>
</organism>
<evidence type="ECO:0000313" key="1">
    <source>
        <dbReference type="EnsemblMetazoa" id="XP_014242015.1"/>
    </source>
</evidence>
<name>A0A8I6RA33_CIMLE</name>
<accession>A0A8I6RA33</accession>